<evidence type="ECO:0000256" key="3">
    <source>
        <dbReference type="SAM" id="SignalP"/>
    </source>
</evidence>
<evidence type="ECO:0000313" key="5">
    <source>
        <dbReference type="EMBL" id="CAC5389343.1"/>
    </source>
</evidence>
<dbReference type="GO" id="GO:0005581">
    <property type="term" value="C:collagen trimer"/>
    <property type="evidence" value="ECO:0007669"/>
    <property type="project" value="UniProtKB-KW"/>
</dbReference>
<evidence type="ECO:0000313" key="6">
    <source>
        <dbReference type="Proteomes" id="UP000507470"/>
    </source>
</evidence>
<organism evidence="5 6">
    <name type="scientific">Mytilus coruscus</name>
    <name type="common">Sea mussel</name>
    <dbReference type="NCBI Taxonomy" id="42192"/>
    <lineage>
        <taxon>Eukaryota</taxon>
        <taxon>Metazoa</taxon>
        <taxon>Spiralia</taxon>
        <taxon>Lophotrochozoa</taxon>
        <taxon>Mollusca</taxon>
        <taxon>Bivalvia</taxon>
        <taxon>Autobranchia</taxon>
        <taxon>Pteriomorphia</taxon>
        <taxon>Mytilida</taxon>
        <taxon>Mytiloidea</taxon>
        <taxon>Mytilidae</taxon>
        <taxon>Mytilinae</taxon>
        <taxon>Mytilus</taxon>
    </lineage>
</organism>
<dbReference type="InterPro" id="IPR008983">
    <property type="entry name" value="Tumour_necrosis_fac-like_dom"/>
</dbReference>
<dbReference type="InterPro" id="IPR001073">
    <property type="entry name" value="C1q_dom"/>
</dbReference>
<gene>
    <name evidence="5" type="ORF">MCOR_24510</name>
</gene>
<evidence type="ECO:0000259" key="4">
    <source>
        <dbReference type="PROSITE" id="PS50871"/>
    </source>
</evidence>
<dbReference type="Proteomes" id="UP000507470">
    <property type="component" value="Unassembled WGS sequence"/>
</dbReference>
<comment type="subcellular location">
    <subcellularLocation>
        <location evidence="1">Secreted</location>
    </subcellularLocation>
</comment>
<dbReference type="Gene3D" id="2.60.120.40">
    <property type="match status" value="1"/>
</dbReference>
<keyword evidence="6" id="KW-1185">Reference proteome</keyword>
<dbReference type="PANTHER" id="PTHR15427">
    <property type="entry name" value="EMILIN ELASTIN MICROFIBRIL INTERFACE-LOCATED PROTEIN ELASTIN MICROFIBRIL INTERFACER"/>
    <property type="match status" value="1"/>
</dbReference>
<evidence type="ECO:0000256" key="1">
    <source>
        <dbReference type="ARBA" id="ARBA00004613"/>
    </source>
</evidence>
<dbReference type="PROSITE" id="PS50871">
    <property type="entry name" value="C1Q"/>
    <property type="match status" value="1"/>
</dbReference>
<dbReference type="InterPro" id="IPR050392">
    <property type="entry name" value="Collagen/C1q_domain"/>
</dbReference>
<proteinExistence type="predicted"/>
<dbReference type="PANTHER" id="PTHR15427:SF33">
    <property type="entry name" value="COLLAGEN IV NC1 DOMAIN-CONTAINING PROTEIN"/>
    <property type="match status" value="1"/>
</dbReference>
<dbReference type="OrthoDB" id="6099519at2759"/>
<feature type="domain" description="C1q" evidence="4">
    <location>
        <begin position="21"/>
        <end position="150"/>
    </location>
</feature>
<evidence type="ECO:0000256" key="2">
    <source>
        <dbReference type="ARBA" id="ARBA00022525"/>
    </source>
</evidence>
<name>A0A6J8BZH0_MYTCO</name>
<reference evidence="5 6" key="1">
    <citation type="submission" date="2020-06" db="EMBL/GenBank/DDBJ databases">
        <authorList>
            <person name="Li R."/>
            <person name="Bekaert M."/>
        </authorList>
    </citation>
    <scope>NUCLEOTIDE SEQUENCE [LARGE SCALE GENOMIC DNA]</scope>
    <source>
        <strain evidence="6">wild</strain>
    </source>
</reference>
<dbReference type="SMART" id="SM00110">
    <property type="entry name" value="C1Q"/>
    <property type="match status" value="1"/>
</dbReference>
<feature type="chain" id="PRO_5026994242" description="C1q domain-containing protein" evidence="3">
    <location>
        <begin position="30"/>
        <end position="150"/>
    </location>
</feature>
<sequence length="150" mass="16305">MEDLTDVLKLESFCCLFGWLKLFLLEALSVSQSDVDCCESSVVVDTDRKTNVGAGYDPLTGVFVAPNPGTYHFTSVIYNAAIGDDVITQMNKNNEILVRGYSASTTSGESHVMNAVAQLQTGDHIFIKHRGSSVDYIRGGLHSSFSGFEI</sequence>
<dbReference type="Pfam" id="PF00386">
    <property type="entry name" value="C1q"/>
    <property type="match status" value="1"/>
</dbReference>
<dbReference type="AlphaFoldDB" id="A0A6J8BZH0"/>
<feature type="signal peptide" evidence="3">
    <location>
        <begin position="1"/>
        <end position="29"/>
    </location>
</feature>
<keyword evidence="3" id="KW-0732">Signal</keyword>
<accession>A0A6J8BZH0</accession>
<dbReference type="SUPFAM" id="SSF49842">
    <property type="entry name" value="TNF-like"/>
    <property type="match status" value="1"/>
</dbReference>
<protein>
    <recommendedName>
        <fullName evidence="4">C1q domain-containing protein</fullName>
    </recommendedName>
</protein>
<dbReference type="EMBL" id="CACVKT020004327">
    <property type="protein sequence ID" value="CAC5389343.1"/>
    <property type="molecule type" value="Genomic_DNA"/>
</dbReference>
<keyword evidence="2" id="KW-0964">Secreted</keyword>